<dbReference type="RefSeq" id="WP_377812740.1">
    <property type="nucleotide sequence ID" value="NZ_JBHRSJ010000004.1"/>
</dbReference>
<reference evidence="3" key="1">
    <citation type="journal article" date="2019" name="Int. J. Syst. Evol. Microbiol.">
        <title>The Global Catalogue of Microorganisms (GCM) 10K type strain sequencing project: providing services to taxonomists for standard genome sequencing and annotation.</title>
        <authorList>
            <consortium name="The Broad Institute Genomics Platform"/>
            <consortium name="The Broad Institute Genome Sequencing Center for Infectious Disease"/>
            <person name="Wu L."/>
            <person name="Ma J."/>
        </authorList>
    </citation>
    <scope>NUCLEOTIDE SEQUENCE [LARGE SCALE GENOMIC DNA]</scope>
    <source>
        <strain evidence="3">KCTC 62195</strain>
    </source>
</reference>
<dbReference type="Gene3D" id="3.40.50.300">
    <property type="entry name" value="P-loop containing nucleotide triphosphate hydrolases"/>
    <property type="match status" value="1"/>
</dbReference>
<proteinExistence type="predicted"/>
<dbReference type="EMBL" id="JBHRSJ010000004">
    <property type="protein sequence ID" value="MFC2971159.1"/>
    <property type="molecule type" value="Genomic_DNA"/>
</dbReference>
<name>A0ABV7ANW9_9GAMM</name>
<keyword evidence="3" id="KW-1185">Reference proteome</keyword>
<evidence type="ECO:0000256" key="1">
    <source>
        <dbReference type="SAM" id="Phobius"/>
    </source>
</evidence>
<gene>
    <name evidence="2" type="ORF">ACFOJE_02870</name>
</gene>
<dbReference type="SUPFAM" id="SSF52540">
    <property type="entry name" value="P-loop containing nucleoside triphosphate hydrolases"/>
    <property type="match status" value="1"/>
</dbReference>
<protein>
    <recommendedName>
        <fullName evidence="4">Thymidylate kinase</fullName>
    </recommendedName>
</protein>
<feature type="transmembrane region" description="Helical" evidence="1">
    <location>
        <begin position="91"/>
        <end position="109"/>
    </location>
</feature>
<accession>A0ABV7ANW9</accession>
<dbReference type="InterPro" id="IPR027417">
    <property type="entry name" value="P-loop_NTPase"/>
</dbReference>
<comment type="caution">
    <text evidence="2">The sequence shown here is derived from an EMBL/GenBank/DDBJ whole genome shotgun (WGS) entry which is preliminary data.</text>
</comment>
<evidence type="ECO:0000313" key="3">
    <source>
        <dbReference type="Proteomes" id="UP001595457"/>
    </source>
</evidence>
<dbReference type="Proteomes" id="UP001595457">
    <property type="component" value="Unassembled WGS sequence"/>
</dbReference>
<keyword evidence="1" id="KW-1133">Transmembrane helix</keyword>
<evidence type="ECO:0000313" key="2">
    <source>
        <dbReference type="EMBL" id="MFC2971159.1"/>
    </source>
</evidence>
<evidence type="ECO:0008006" key="4">
    <source>
        <dbReference type="Google" id="ProtNLM"/>
    </source>
</evidence>
<organism evidence="2 3">
    <name type="scientific">Azotobacter bryophylli</name>
    <dbReference type="NCBI Taxonomy" id="1986537"/>
    <lineage>
        <taxon>Bacteria</taxon>
        <taxon>Pseudomonadati</taxon>
        <taxon>Pseudomonadota</taxon>
        <taxon>Gammaproteobacteria</taxon>
        <taxon>Pseudomonadales</taxon>
        <taxon>Pseudomonadaceae</taxon>
        <taxon>Azotobacter</taxon>
    </lineage>
</organism>
<sequence length="279" mass="30282">MSVMNTQTPPAGVARDDGTMAPLIAIVGCDGSGKTTLASWISSTLPVTYCYLGLGTGNIAEKLSNWPLIGKLLVRRMSAKARQARTKGERIPGALTALVIYGFTLLRLHRFKRMLSLRKAGQVVVCDRYPQVEVPGFNDGPGLSAARPKGPFTAWLARSEHRLFKRMAAYHPTLVIRLHIDADTAHARKPDHDLSLLRAKAAVIPKLDFNGARIVDLDASQPLADIKATILELVQNVMEEHQHGHQPAPRPAILSLPVLEGSAPARPKKAKPLEEPVAS</sequence>
<keyword evidence="1" id="KW-0812">Transmembrane</keyword>
<keyword evidence="1" id="KW-0472">Membrane</keyword>